<dbReference type="AlphaFoldDB" id="W6MKS0"/>
<feature type="transmembrane region" description="Helical" evidence="9">
    <location>
        <begin position="465"/>
        <end position="493"/>
    </location>
</feature>
<feature type="transmembrane region" description="Helical" evidence="9">
    <location>
        <begin position="289"/>
        <end position="307"/>
    </location>
</feature>
<feature type="compositionally biased region" description="Basic and acidic residues" evidence="8">
    <location>
        <begin position="8"/>
        <end position="18"/>
    </location>
</feature>
<evidence type="ECO:0000256" key="5">
    <source>
        <dbReference type="ARBA" id="ARBA00022989"/>
    </source>
</evidence>
<evidence type="ECO:0000256" key="6">
    <source>
        <dbReference type="ARBA" id="ARBA00023136"/>
    </source>
</evidence>
<evidence type="ECO:0000256" key="2">
    <source>
        <dbReference type="ARBA" id="ARBA00010992"/>
    </source>
</evidence>
<keyword evidence="4 9" id="KW-0812">Transmembrane</keyword>
<feature type="compositionally biased region" description="Low complexity" evidence="8">
    <location>
        <begin position="31"/>
        <end position="40"/>
    </location>
</feature>
<dbReference type="InterPro" id="IPR003663">
    <property type="entry name" value="Sugar/inositol_transpt"/>
</dbReference>
<evidence type="ECO:0000256" key="4">
    <source>
        <dbReference type="ARBA" id="ARBA00022692"/>
    </source>
</evidence>
<dbReference type="FunFam" id="1.20.1250.20:FF:000134">
    <property type="entry name" value="MFS sugar transporter protein"/>
    <property type="match status" value="1"/>
</dbReference>
<organism evidence="11 12">
    <name type="scientific">Kuraishia capsulata CBS 1993</name>
    <dbReference type="NCBI Taxonomy" id="1382522"/>
    <lineage>
        <taxon>Eukaryota</taxon>
        <taxon>Fungi</taxon>
        <taxon>Dikarya</taxon>
        <taxon>Ascomycota</taxon>
        <taxon>Saccharomycotina</taxon>
        <taxon>Pichiomycetes</taxon>
        <taxon>Pichiales</taxon>
        <taxon>Pichiaceae</taxon>
        <taxon>Kuraishia</taxon>
    </lineage>
</organism>
<evidence type="ECO:0000313" key="12">
    <source>
        <dbReference type="Proteomes" id="UP000019384"/>
    </source>
</evidence>
<reference evidence="11" key="1">
    <citation type="submission" date="2013-12" db="EMBL/GenBank/DDBJ databases">
        <authorList>
            <person name="Genoscope - CEA"/>
        </authorList>
    </citation>
    <scope>NUCLEOTIDE SEQUENCE</scope>
    <source>
        <strain evidence="11">CBS 1993</strain>
    </source>
</reference>
<feature type="transmembrane region" description="Helical" evidence="9">
    <location>
        <begin position="536"/>
        <end position="555"/>
    </location>
</feature>
<feature type="transmembrane region" description="Helical" evidence="9">
    <location>
        <begin position="197"/>
        <end position="219"/>
    </location>
</feature>
<dbReference type="PROSITE" id="PS50850">
    <property type="entry name" value="MFS"/>
    <property type="match status" value="1"/>
</dbReference>
<feature type="transmembrane region" description="Helical" evidence="9">
    <location>
        <begin position="164"/>
        <end position="185"/>
    </location>
</feature>
<proteinExistence type="inferred from homology"/>
<dbReference type="EMBL" id="HG793126">
    <property type="protein sequence ID" value="CDK25352.1"/>
    <property type="molecule type" value="Genomic_DNA"/>
</dbReference>
<dbReference type="PRINTS" id="PR00171">
    <property type="entry name" value="SUGRTRNSPORT"/>
</dbReference>
<evidence type="ECO:0000256" key="3">
    <source>
        <dbReference type="ARBA" id="ARBA00022448"/>
    </source>
</evidence>
<dbReference type="RefSeq" id="XP_022457364.1">
    <property type="nucleotide sequence ID" value="XM_022603488.1"/>
</dbReference>
<dbReference type="NCBIfam" id="TIGR00879">
    <property type="entry name" value="SP"/>
    <property type="match status" value="1"/>
</dbReference>
<feature type="transmembrane region" description="Helical" evidence="9">
    <location>
        <begin position="374"/>
        <end position="397"/>
    </location>
</feature>
<evidence type="ECO:0000256" key="9">
    <source>
        <dbReference type="SAM" id="Phobius"/>
    </source>
</evidence>
<dbReference type="InterPro" id="IPR050360">
    <property type="entry name" value="MFS_Sugar_Transporters"/>
</dbReference>
<keyword evidence="12" id="KW-1185">Reference proteome</keyword>
<evidence type="ECO:0000256" key="7">
    <source>
        <dbReference type="RuleBase" id="RU003346"/>
    </source>
</evidence>
<gene>
    <name evidence="11" type="ORF">KUCA_T00001321001</name>
</gene>
<comment type="similarity">
    <text evidence="2 7">Belongs to the major facilitator superfamily. Sugar transporter (TC 2.A.1.1) family.</text>
</comment>
<dbReference type="InterPro" id="IPR005829">
    <property type="entry name" value="Sugar_transporter_CS"/>
</dbReference>
<feature type="region of interest" description="Disordered" evidence="8">
    <location>
        <begin position="1"/>
        <end position="47"/>
    </location>
</feature>
<reference evidence="11" key="2">
    <citation type="submission" date="2014-02" db="EMBL/GenBank/DDBJ databases">
        <title>Complete DNA sequence of /Kuraishia capsulata/ illustrates novel genomic features among budding yeasts (/Saccharomycotina/).</title>
        <authorList>
            <person name="Morales L."/>
            <person name="Noel B."/>
            <person name="Porcel B."/>
            <person name="Marcet-Houben M."/>
            <person name="Hullo M-F."/>
            <person name="Sacerdot C."/>
            <person name="Tekaia F."/>
            <person name="Leh-Louis V."/>
            <person name="Despons L."/>
            <person name="Khanna V."/>
            <person name="Aury J-M."/>
            <person name="Barbe V."/>
            <person name="Couloux A."/>
            <person name="Labadie K."/>
            <person name="Pelletier E."/>
            <person name="Souciet J-L."/>
            <person name="Boekhout T."/>
            <person name="Gabaldon T."/>
            <person name="Wincker P."/>
            <person name="Dujon B."/>
        </authorList>
    </citation>
    <scope>NUCLEOTIDE SEQUENCE</scope>
    <source>
        <strain evidence="11">CBS 1993</strain>
    </source>
</reference>
<dbReference type="GO" id="GO:0016020">
    <property type="term" value="C:membrane"/>
    <property type="evidence" value="ECO:0007669"/>
    <property type="project" value="UniProtKB-SubCell"/>
</dbReference>
<keyword evidence="3 7" id="KW-0813">Transport</keyword>
<dbReference type="PROSITE" id="PS00216">
    <property type="entry name" value="SUGAR_TRANSPORT_1"/>
    <property type="match status" value="1"/>
</dbReference>
<dbReference type="PROSITE" id="PS00217">
    <property type="entry name" value="SUGAR_TRANSPORT_2"/>
    <property type="match status" value="1"/>
</dbReference>
<evidence type="ECO:0000256" key="1">
    <source>
        <dbReference type="ARBA" id="ARBA00004141"/>
    </source>
</evidence>
<keyword evidence="6 9" id="KW-0472">Membrane</keyword>
<dbReference type="SUPFAM" id="SSF103473">
    <property type="entry name" value="MFS general substrate transporter"/>
    <property type="match status" value="1"/>
</dbReference>
<keyword evidence="5 9" id="KW-1133">Transmembrane helix</keyword>
<dbReference type="STRING" id="1382522.W6MKS0"/>
<dbReference type="PANTHER" id="PTHR48022:SF73">
    <property type="entry name" value="METABOLITE TRANSPORT PROTEIN YDL199C-RELATED"/>
    <property type="match status" value="1"/>
</dbReference>
<accession>W6MKS0</accession>
<protein>
    <recommendedName>
        <fullName evidence="10">Major facilitator superfamily (MFS) profile domain-containing protein</fullName>
    </recommendedName>
</protein>
<comment type="subcellular location">
    <subcellularLocation>
        <location evidence="1">Membrane</location>
        <topology evidence="1">Multi-pass membrane protein</topology>
    </subcellularLocation>
</comment>
<feature type="transmembrane region" description="Helical" evidence="9">
    <location>
        <begin position="439"/>
        <end position="459"/>
    </location>
</feature>
<name>W6MKS0_9ASCO</name>
<dbReference type="HOGENOM" id="CLU_001265_30_3_1"/>
<dbReference type="GeneID" id="34518752"/>
<dbReference type="GO" id="GO:0005351">
    <property type="term" value="F:carbohydrate:proton symporter activity"/>
    <property type="evidence" value="ECO:0007669"/>
    <property type="project" value="TreeGrafter"/>
</dbReference>
<dbReference type="InterPro" id="IPR036259">
    <property type="entry name" value="MFS_trans_sf"/>
</dbReference>
<dbReference type="InterPro" id="IPR005828">
    <property type="entry name" value="MFS_sugar_transport-like"/>
</dbReference>
<dbReference type="Proteomes" id="UP000019384">
    <property type="component" value="Unassembled WGS sequence"/>
</dbReference>
<dbReference type="OrthoDB" id="648285at2759"/>
<evidence type="ECO:0000313" key="11">
    <source>
        <dbReference type="EMBL" id="CDK25352.1"/>
    </source>
</evidence>
<feature type="domain" description="Major facilitator superfamily (MFS) profile" evidence="10">
    <location>
        <begin position="127"/>
        <end position="559"/>
    </location>
</feature>
<sequence>MTSNGYKRLGETGRRVEDPFGNPFDSDEEQSSSSQTDPSPFANPAFQGKSFSDFDSVAEISDSRSEAIDLRHLDTRGKLLPDEEIDPDEDSFAGFRAPQDDGLQVPTLDFDGVPMGKIRGQRLLYMTSIFVSLGVFMFGYDQGVMSGIITERNFVQFFDDPTRIQIGTMVAILELGALLASLAVGTVSEKIGRKRTIILGAFVFVSGGLCQSLAPNLAILSVGRVVSGIGVGLLSTIVPVYQSEISPSHARGRLACIEFTGNIFGYSASVWVDYACSFFPGAISWRGPLLAQCVLGTFLLVGGFFIVESPRWLLAKDMDTEGYRVLNLLFADSPAGTARKEFEAIKENVYQERVLTPPEKRTYREMFRTHKYRVFIACSALMWAQLVGINLISYYAPMVFEEAGFEGRAALLMTGINSLIYLASTVPTWFLVDQWGRRPIFISGGIMMGFALSFIAYIMWLQKSYTPACVAVLVVIYNAAFGYSFGPLAWLYAPEIFADSTMRSKGVSLSTATNWFFNFLVGEGSPALLELITWRLYLIHAVFCFGAVFFVYKLYPETNGVELEDMDKLFAGEL</sequence>
<dbReference type="Gene3D" id="1.20.1250.20">
    <property type="entry name" value="MFS general substrate transporter like domains"/>
    <property type="match status" value="1"/>
</dbReference>
<dbReference type="PANTHER" id="PTHR48022">
    <property type="entry name" value="PLASTIDIC GLUCOSE TRANSPORTER 4"/>
    <property type="match status" value="1"/>
</dbReference>
<feature type="transmembrane region" description="Helical" evidence="9">
    <location>
        <begin position="409"/>
        <end position="432"/>
    </location>
</feature>
<feature type="transmembrane region" description="Helical" evidence="9">
    <location>
        <begin position="123"/>
        <end position="140"/>
    </location>
</feature>
<evidence type="ECO:0000259" key="10">
    <source>
        <dbReference type="PROSITE" id="PS50850"/>
    </source>
</evidence>
<evidence type="ECO:0000256" key="8">
    <source>
        <dbReference type="SAM" id="MobiDB-lite"/>
    </source>
</evidence>
<dbReference type="InterPro" id="IPR020846">
    <property type="entry name" value="MFS_dom"/>
</dbReference>
<dbReference type="Pfam" id="PF00083">
    <property type="entry name" value="Sugar_tr"/>
    <property type="match status" value="1"/>
</dbReference>